<dbReference type="Pfam" id="PF07398">
    <property type="entry name" value="MDMPI_C"/>
    <property type="match status" value="1"/>
</dbReference>
<dbReference type="InterPro" id="IPR017517">
    <property type="entry name" value="Maleyloyr_isom"/>
</dbReference>
<keyword evidence="4" id="KW-1185">Reference proteome</keyword>
<dbReference type="EMBL" id="JBEZNA010000001">
    <property type="protein sequence ID" value="MEU9575751.1"/>
    <property type="molecule type" value="Genomic_DNA"/>
</dbReference>
<proteinExistence type="predicted"/>
<dbReference type="PANTHER" id="PTHR40758">
    <property type="entry name" value="CONSERVED PROTEIN"/>
    <property type="match status" value="1"/>
</dbReference>
<feature type="domain" description="Mycothiol-dependent maleylpyruvate isomerase metal-binding" evidence="2">
    <location>
        <begin position="10"/>
        <end position="129"/>
    </location>
</feature>
<protein>
    <submittedName>
        <fullName evidence="3">Maleylpyruvate isomerase family mycothiol-dependent enzyme</fullName>
    </submittedName>
</protein>
<evidence type="ECO:0000313" key="3">
    <source>
        <dbReference type="EMBL" id="MEU9575751.1"/>
    </source>
</evidence>
<dbReference type="NCBIfam" id="TIGR03083">
    <property type="entry name" value="maleylpyruvate isomerase family mycothiol-dependent enzyme"/>
    <property type="match status" value="1"/>
</dbReference>
<organism evidence="3 4">
    <name type="scientific">Streptomyces chilikensis</name>
    <dbReference type="NCBI Taxonomy" id="1194079"/>
    <lineage>
        <taxon>Bacteria</taxon>
        <taxon>Bacillati</taxon>
        <taxon>Actinomycetota</taxon>
        <taxon>Actinomycetes</taxon>
        <taxon>Kitasatosporales</taxon>
        <taxon>Streptomycetaceae</taxon>
        <taxon>Streptomyces</taxon>
    </lineage>
</organism>
<name>A0ABV3EHS0_9ACTN</name>
<dbReference type="Pfam" id="PF11716">
    <property type="entry name" value="MDMPI_N"/>
    <property type="match status" value="1"/>
</dbReference>
<keyword evidence="3" id="KW-0413">Isomerase</keyword>
<dbReference type="SUPFAM" id="SSF109854">
    <property type="entry name" value="DinB/YfiT-like putative metalloenzymes"/>
    <property type="match status" value="1"/>
</dbReference>
<dbReference type="GO" id="GO:0016853">
    <property type="term" value="F:isomerase activity"/>
    <property type="evidence" value="ECO:0007669"/>
    <property type="project" value="UniProtKB-KW"/>
</dbReference>
<dbReference type="InterPro" id="IPR034660">
    <property type="entry name" value="DinB/YfiT-like"/>
</dbReference>
<dbReference type="InterPro" id="IPR024344">
    <property type="entry name" value="MDMPI_metal-binding"/>
</dbReference>
<dbReference type="RefSeq" id="WP_359267717.1">
    <property type="nucleotide sequence ID" value="NZ_JBEZNA010000001.1"/>
</dbReference>
<dbReference type="Gene3D" id="1.20.120.450">
    <property type="entry name" value="dinb family like domain"/>
    <property type="match status" value="1"/>
</dbReference>
<dbReference type="Proteomes" id="UP001551584">
    <property type="component" value="Unassembled WGS sequence"/>
</dbReference>
<feature type="domain" description="MDMPI C-terminal" evidence="1">
    <location>
        <begin position="143"/>
        <end position="238"/>
    </location>
</feature>
<dbReference type="InterPro" id="IPR010872">
    <property type="entry name" value="MDMPI_C-term_domain"/>
</dbReference>
<comment type="caution">
    <text evidence="3">The sequence shown here is derived from an EMBL/GenBank/DDBJ whole genome shotgun (WGS) entry which is preliminary data.</text>
</comment>
<sequence length="248" mass="27129">MEIAEYVETLRREGELLAKAAEEAGPGAPVPTCPEWRVRDLVRHTGAVHRWATAFVEQGLTTPREPDEAPDLDGAELLEWFTEGHRALTATLAAAGPEVECWHFLRAPSPVAFWARRQAHETTVHRLDAEAARGGEPAEVDVEFAVDGIDELLRGFHGRRSSRVRSPEPRLLRVRATDAADAIWTVRISEEPPVTVRGADGTGDAAADCELAGPAARLYAALWNRAPFPSVHGDARTAALWRDNSGIR</sequence>
<evidence type="ECO:0000259" key="1">
    <source>
        <dbReference type="Pfam" id="PF07398"/>
    </source>
</evidence>
<reference evidence="3 4" key="1">
    <citation type="submission" date="2024-06" db="EMBL/GenBank/DDBJ databases">
        <title>The Natural Products Discovery Center: Release of the First 8490 Sequenced Strains for Exploring Actinobacteria Biosynthetic Diversity.</title>
        <authorList>
            <person name="Kalkreuter E."/>
            <person name="Kautsar S.A."/>
            <person name="Yang D."/>
            <person name="Bader C.D."/>
            <person name="Teijaro C.N."/>
            <person name="Fluegel L."/>
            <person name="Davis C.M."/>
            <person name="Simpson J.R."/>
            <person name="Lauterbach L."/>
            <person name="Steele A.D."/>
            <person name="Gui C."/>
            <person name="Meng S."/>
            <person name="Li G."/>
            <person name="Viehrig K."/>
            <person name="Ye F."/>
            <person name="Su P."/>
            <person name="Kiefer A.F."/>
            <person name="Nichols A."/>
            <person name="Cepeda A.J."/>
            <person name="Yan W."/>
            <person name="Fan B."/>
            <person name="Jiang Y."/>
            <person name="Adhikari A."/>
            <person name="Zheng C.-J."/>
            <person name="Schuster L."/>
            <person name="Cowan T.M."/>
            <person name="Smanski M.J."/>
            <person name="Chevrette M.G."/>
            <person name="De Carvalho L.P.S."/>
            <person name="Shen B."/>
        </authorList>
    </citation>
    <scope>NUCLEOTIDE SEQUENCE [LARGE SCALE GENOMIC DNA]</scope>
    <source>
        <strain evidence="3 4">NPDC048117</strain>
    </source>
</reference>
<gene>
    <name evidence="3" type="ORF">AB0D95_00360</name>
</gene>
<evidence type="ECO:0000259" key="2">
    <source>
        <dbReference type="Pfam" id="PF11716"/>
    </source>
</evidence>
<accession>A0ABV3EHS0</accession>
<evidence type="ECO:0000313" key="4">
    <source>
        <dbReference type="Proteomes" id="UP001551584"/>
    </source>
</evidence>
<dbReference type="PANTHER" id="PTHR40758:SF1">
    <property type="entry name" value="CONSERVED PROTEIN"/>
    <property type="match status" value="1"/>
</dbReference>